<comment type="caution">
    <text evidence="5">The sequence shown here is derived from an EMBL/GenBank/DDBJ whole genome shotgun (WGS) entry which is preliminary data.</text>
</comment>
<accession>A0ABQ5YL19</accession>
<feature type="domain" description="Endonuclease/exonuclease/phosphatase" evidence="4">
    <location>
        <begin position="179"/>
        <end position="423"/>
    </location>
</feature>
<dbReference type="SUPFAM" id="SSF56219">
    <property type="entry name" value="DNase I-like"/>
    <property type="match status" value="1"/>
</dbReference>
<keyword evidence="2" id="KW-0378">Hydrolase</keyword>
<evidence type="ECO:0000256" key="3">
    <source>
        <dbReference type="SAM" id="SignalP"/>
    </source>
</evidence>
<feature type="signal peptide" evidence="3">
    <location>
        <begin position="1"/>
        <end position="21"/>
    </location>
</feature>
<evidence type="ECO:0000256" key="1">
    <source>
        <dbReference type="ARBA" id="ARBA00022729"/>
    </source>
</evidence>
<evidence type="ECO:0000259" key="4">
    <source>
        <dbReference type="Pfam" id="PF03372"/>
    </source>
</evidence>
<protein>
    <submittedName>
        <fullName evidence="5">Phospholipase C</fullName>
    </submittedName>
</protein>
<name>A0ABQ5YL19_9NEIS</name>
<dbReference type="EMBL" id="BSOG01000003">
    <property type="protein sequence ID" value="GLR13951.1"/>
    <property type="molecule type" value="Genomic_DNA"/>
</dbReference>
<dbReference type="Proteomes" id="UP001156706">
    <property type="component" value="Unassembled WGS sequence"/>
</dbReference>
<gene>
    <name evidence="5" type="ORF">GCM10007907_27410</name>
</gene>
<evidence type="ECO:0000313" key="5">
    <source>
        <dbReference type="EMBL" id="GLR13951.1"/>
    </source>
</evidence>
<sequence length="432" mass="48341">MRITTWLRIAACTLLASLASAESYVYLSNNTAQPVTLSTVQTGDKALQQGSHWGQYETTIPAYGTRKILWMNRDQGISSGKNFYFETTVRQGAHAVVLQQRLQGKFIGSSIWAAARSADFSHPWYADRELHNGRTRFAGLQATLSYRAQFTGGYDDFHYVIQPDATVETASASNEFKILSWNIWGVIGAKQICDRWSDVPTHTRNFDAVVFSEAFDNGCRDQLRAALRSEFPYQTQVVDKANVYEDGGVFIVSRWPIAGERQMVYSQCSGTDCLSNKGVMVVEIIKQGKAYHIAGTHTQAWNGATERSVRLAQLSTLRQFVDQQRPPASDALFYAGDLNVDRYATADDYQQMLGLLGANQPAIQGYSWTYDASVNSLASAGREYLDYVLVSNGHRQPSRSENEVTVYRSITPAVWSLRDLSDHFAVAGRFRY</sequence>
<dbReference type="PANTHER" id="PTHR16320">
    <property type="entry name" value="SPHINGOMYELINASE FAMILY MEMBER"/>
    <property type="match status" value="1"/>
</dbReference>
<organism evidence="5 6">
    <name type="scientific">Chitinimonas prasina</name>
    <dbReference type="NCBI Taxonomy" id="1434937"/>
    <lineage>
        <taxon>Bacteria</taxon>
        <taxon>Pseudomonadati</taxon>
        <taxon>Pseudomonadota</taxon>
        <taxon>Betaproteobacteria</taxon>
        <taxon>Neisseriales</taxon>
        <taxon>Chitinibacteraceae</taxon>
        <taxon>Chitinimonas</taxon>
    </lineage>
</organism>
<proteinExistence type="predicted"/>
<evidence type="ECO:0000256" key="2">
    <source>
        <dbReference type="ARBA" id="ARBA00022801"/>
    </source>
</evidence>
<feature type="chain" id="PRO_5046495805" evidence="3">
    <location>
        <begin position="22"/>
        <end position="432"/>
    </location>
</feature>
<dbReference type="Pfam" id="PF03372">
    <property type="entry name" value="Exo_endo_phos"/>
    <property type="match status" value="1"/>
</dbReference>
<keyword evidence="6" id="KW-1185">Reference proteome</keyword>
<dbReference type="Gene3D" id="3.60.10.10">
    <property type="entry name" value="Endonuclease/exonuclease/phosphatase"/>
    <property type="match status" value="1"/>
</dbReference>
<evidence type="ECO:0000313" key="6">
    <source>
        <dbReference type="Proteomes" id="UP001156706"/>
    </source>
</evidence>
<reference evidence="6" key="1">
    <citation type="journal article" date="2019" name="Int. J. Syst. Evol. Microbiol.">
        <title>The Global Catalogue of Microorganisms (GCM) 10K type strain sequencing project: providing services to taxonomists for standard genome sequencing and annotation.</title>
        <authorList>
            <consortium name="The Broad Institute Genomics Platform"/>
            <consortium name="The Broad Institute Genome Sequencing Center for Infectious Disease"/>
            <person name="Wu L."/>
            <person name="Ma J."/>
        </authorList>
    </citation>
    <scope>NUCLEOTIDE SEQUENCE [LARGE SCALE GENOMIC DNA]</scope>
    <source>
        <strain evidence="6">NBRC 110044</strain>
    </source>
</reference>
<dbReference type="RefSeq" id="WP_284197048.1">
    <property type="nucleotide sequence ID" value="NZ_BSOG01000003.1"/>
</dbReference>
<keyword evidence="1 3" id="KW-0732">Signal</keyword>
<dbReference type="CDD" id="cd09078">
    <property type="entry name" value="nSMase"/>
    <property type="match status" value="1"/>
</dbReference>
<dbReference type="InterPro" id="IPR036691">
    <property type="entry name" value="Endo/exonu/phosph_ase_sf"/>
</dbReference>
<dbReference type="InterPro" id="IPR038772">
    <property type="entry name" value="Sph/SMPD2-like"/>
</dbReference>
<dbReference type="InterPro" id="IPR017766">
    <property type="entry name" value="Sphingomyelinase/PLipase_C"/>
</dbReference>
<dbReference type="PANTHER" id="PTHR16320:SF23">
    <property type="entry name" value="SPHINGOMYELINASE C 1"/>
    <property type="match status" value="1"/>
</dbReference>
<dbReference type="InterPro" id="IPR005135">
    <property type="entry name" value="Endo/exonuclease/phosphatase"/>
</dbReference>